<feature type="compositionally biased region" description="Pro residues" evidence="1">
    <location>
        <begin position="68"/>
        <end position="77"/>
    </location>
</feature>
<reference evidence="3" key="1">
    <citation type="journal article" date="2019" name="Int. J. Syst. Evol. Microbiol.">
        <title>The Global Catalogue of Microorganisms (GCM) 10K type strain sequencing project: providing services to taxonomists for standard genome sequencing and annotation.</title>
        <authorList>
            <consortium name="The Broad Institute Genomics Platform"/>
            <consortium name="The Broad Institute Genome Sequencing Center for Infectious Disease"/>
            <person name="Wu L."/>
            <person name="Ma J."/>
        </authorList>
    </citation>
    <scope>NUCLEOTIDE SEQUENCE [LARGE SCALE GENOMIC DNA]</scope>
    <source>
        <strain evidence="3">CGMCC 1.12664</strain>
    </source>
</reference>
<protein>
    <submittedName>
        <fullName evidence="2">Uncharacterized protein</fullName>
    </submittedName>
</protein>
<gene>
    <name evidence="2" type="ORF">GCM10011360_04770</name>
</gene>
<feature type="region of interest" description="Disordered" evidence="1">
    <location>
        <begin position="1"/>
        <end position="96"/>
    </location>
</feature>
<organism evidence="2 3">
    <name type="scientific">Primorskyibacter flagellatus</name>
    <dbReference type="NCBI Taxonomy" id="1387277"/>
    <lineage>
        <taxon>Bacteria</taxon>
        <taxon>Pseudomonadati</taxon>
        <taxon>Pseudomonadota</taxon>
        <taxon>Alphaproteobacteria</taxon>
        <taxon>Rhodobacterales</taxon>
        <taxon>Roseobacteraceae</taxon>
        <taxon>Primorskyibacter</taxon>
    </lineage>
</organism>
<evidence type="ECO:0000313" key="2">
    <source>
        <dbReference type="EMBL" id="GGE19019.1"/>
    </source>
</evidence>
<feature type="compositionally biased region" description="Polar residues" evidence="1">
    <location>
        <begin position="27"/>
        <end position="37"/>
    </location>
</feature>
<dbReference type="Proteomes" id="UP000612855">
    <property type="component" value="Unassembled WGS sequence"/>
</dbReference>
<keyword evidence="3" id="KW-1185">Reference proteome</keyword>
<name>A0A916ZYM5_9RHOB</name>
<comment type="caution">
    <text evidence="2">The sequence shown here is derived from an EMBL/GenBank/DDBJ whole genome shotgun (WGS) entry which is preliminary data.</text>
</comment>
<dbReference type="EMBL" id="BMFJ01000001">
    <property type="protein sequence ID" value="GGE19019.1"/>
    <property type="molecule type" value="Genomic_DNA"/>
</dbReference>
<proteinExistence type="predicted"/>
<accession>A0A916ZYM5</accession>
<feature type="compositionally biased region" description="Basic and acidic residues" evidence="1">
    <location>
        <begin position="80"/>
        <end position="96"/>
    </location>
</feature>
<sequence length="96" mass="10100">MIPARNPSPDFSTPSLTLPLKGEGTPVTHTMPPSKSTLVVALPFPSQGEGQGGGLGTFHTRPRQTKAPVPPSAPPSSPEEEGRGERQPSRRPEPLT</sequence>
<evidence type="ECO:0000256" key="1">
    <source>
        <dbReference type="SAM" id="MobiDB-lite"/>
    </source>
</evidence>
<dbReference type="AlphaFoldDB" id="A0A916ZYM5"/>
<evidence type="ECO:0000313" key="3">
    <source>
        <dbReference type="Proteomes" id="UP000612855"/>
    </source>
</evidence>